<keyword evidence="2" id="KW-1185">Reference proteome</keyword>
<dbReference type="Proteomes" id="UP000654075">
    <property type="component" value="Unassembled WGS sequence"/>
</dbReference>
<protein>
    <submittedName>
        <fullName evidence="1">Uncharacterized protein</fullName>
    </submittedName>
</protein>
<organism evidence="1 2">
    <name type="scientific">Polarella glacialis</name>
    <name type="common">Dinoflagellate</name>
    <dbReference type="NCBI Taxonomy" id="89957"/>
    <lineage>
        <taxon>Eukaryota</taxon>
        <taxon>Sar</taxon>
        <taxon>Alveolata</taxon>
        <taxon>Dinophyceae</taxon>
        <taxon>Suessiales</taxon>
        <taxon>Suessiaceae</taxon>
        <taxon>Polarella</taxon>
    </lineage>
</organism>
<sequence length="184" mass="20050">MPPLAASAASNIFIKAAAASPPSAGAGRLPSWQQPPDQFQLVSRQLLRHHLQQVVFQAGRSGRITTLRRSSSTMVAGSGSASFEAAAASPPSAGSRRITTFRRRLPSLRSRSCPFKCPQSAPPFKVFFWAAFPVRTYGKQKAIATPHDLWTLTGPQIFVLHEAMSDDGWRGPAQIFQGLIRQHM</sequence>
<comment type="caution">
    <text evidence="1">The sequence shown here is derived from an EMBL/GenBank/DDBJ whole genome shotgun (WGS) entry which is preliminary data.</text>
</comment>
<evidence type="ECO:0000313" key="1">
    <source>
        <dbReference type="EMBL" id="CAE8587734.1"/>
    </source>
</evidence>
<reference evidence="1" key="1">
    <citation type="submission" date="2021-02" db="EMBL/GenBank/DDBJ databases">
        <authorList>
            <person name="Dougan E. K."/>
            <person name="Rhodes N."/>
            <person name="Thang M."/>
            <person name="Chan C."/>
        </authorList>
    </citation>
    <scope>NUCLEOTIDE SEQUENCE</scope>
</reference>
<name>A0A813DNJ8_POLGL</name>
<dbReference type="EMBL" id="CAJNNV010002737">
    <property type="protein sequence ID" value="CAE8587734.1"/>
    <property type="molecule type" value="Genomic_DNA"/>
</dbReference>
<accession>A0A813DNJ8</accession>
<dbReference type="AlphaFoldDB" id="A0A813DNJ8"/>
<proteinExistence type="predicted"/>
<gene>
    <name evidence="1" type="ORF">PGLA1383_LOCUS6565</name>
</gene>
<evidence type="ECO:0000313" key="2">
    <source>
        <dbReference type="Proteomes" id="UP000654075"/>
    </source>
</evidence>